<sequence length="123" mass="13369">MKKVIFGLAFSIVCAFGLGKEKMIVEFSNGMMLGVCLAREQAIANMRINNGMDAKIAAELSAKAIKVCGEAISPLQPTKKSYKNKKELLRAADAIVDEGIKFGQEETTKIIGYIMDGLDHISK</sequence>
<comment type="caution">
    <text evidence="1">The sequence shown here is derived from an EMBL/GenBank/DDBJ whole genome shotgun (WGS) entry which is preliminary data.</text>
</comment>
<keyword evidence="2" id="KW-1185">Reference proteome</keyword>
<name>A0ACC6FPN7_9HELI</name>
<protein>
    <submittedName>
        <fullName evidence="1">Uncharacterized protein</fullName>
    </submittedName>
</protein>
<reference evidence="1 2" key="1">
    <citation type="journal article" date="2023" name="Microorganisms">
        <title>Isolation and Genomic Characteristics of Cat-Borne Campylobacter felis sp. nov. and Sheep-Borne Campylobacter ovis sp. nov.</title>
        <authorList>
            <person name="Wang H."/>
            <person name="Li Y."/>
            <person name="Gu Y."/>
            <person name="Zhou G."/>
            <person name="Chen X."/>
            <person name="Zhang X."/>
            <person name="Shao Z."/>
            <person name="Zhang J."/>
            <person name="Zhang M."/>
        </authorList>
    </citation>
    <scope>NUCLEOTIDE SEQUENCE [LARGE SCALE GENOMIC DNA]</scope>
    <source>
        <strain evidence="1 2">XJK30-2</strain>
    </source>
</reference>
<dbReference type="Proteomes" id="UP001173802">
    <property type="component" value="Unassembled WGS sequence"/>
</dbReference>
<evidence type="ECO:0000313" key="2">
    <source>
        <dbReference type="Proteomes" id="UP001173802"/>
    </source>
</evidence>
<evidence type="ECO:0000313" key="1">
    <source>
        <dbReference type="EMBL" id="MDL0081178.1"/>
    </source>
</evidence>
<accession>A0ACC6FPN7</accession>
<organism evidence="1 2">
    <name type="scientific">Helicobacter zhangjianzhongii</name>
    <dbReference type="NCBI Taxonomy" id="2974574"/>
    <lineage>
        <taxon>Bacteria</taxon>
        <taxon>Pseudomonadati</taxon>
        <taxon>Campylobacterota</taxon>
        <taxon>Epsilonproteobacteria</taxon>
        <taxon>Campylobacterales</taxon>
        <taxon>Helicobacteraceae</taxon>
        <taxon>Helicobacter</taxon>
    </lineage>
</organism>
<dbReference type="EMBL" id="JANURN010000001">
    <property type="protein sequence ID" value="MDL0081178.1"/>
    <property type="molecule type" value="Genomic_DNA"/>
</dbReference>
<proteinExistence type="predicted"/>
<gene>
    <name evidence="1" type="ORF">NYG90_00520</name>
</gene>